<dbReference type="GO" id="GO:0003779">
    <property type="term" value="F:actin binding"/>
    <property type="evidence" value="ECO:0007669"/>
    <property type="project" value="Ensembl"/>
</dbReference>
<feature type="region of interest" description="Disordered" evidence="1">
    <location>
        <begin position="33"/>
        <end position="54"/>
    </location>
</feature>
<protein>
    <submittedName>
        <fullName evidence="2">Germinal center associated signaling and motility</fullName>
    </submittedName>
</protein>
<evidence type="ECO:0000313" key="3">
    <source>
        <dbReference type="Proteomes" id="UP000694398"/>
    </source>
</evidence>
<dbReference type="Ensembl" id="ENSCLAT00000023068.1">
    <property type="protein sequence ID" value="ENSCLAP00000022856.1"/>
    <property type="gene ID" value="ENSCLAG00000015680.1"/>
</dbReference>
<dbReference type="InterPro" id="IPR031364">
    <property type="entry name" value="GC_assoc_lym"/>
</dbReference>
<dbReference type="PANTHER" id="PTHR35351:SF2">
    <property type="entry name" value="GERMINAL CENTER-ASSOCIATED SIGNALING AND MOTILITY PROTEIN"/>
    <property type="match status" value="1"/>
</dbReference>
<feature type="compositionally biased region" description="Polar residues" evidence="1">
    <location>
        <begin position="43"/>
        <end position="54"/>
    </location>
</feature>
<name>A0A8C2VZA2_CHILA</name>
<dbReference type="GO" id="GO:0045159">
    <property type="term" value="F:myosin II binding"/>
    <property type="evidence" value="ECO:0007669"/>
    <property type="project" value="Ensembl"/>
</dbReference>
<dbReference type="PANTHER" id="PTHR35351">
    <property type="entry name" value="GERMINAL CENTER-ASSOCIATED SIGNALING AND MOTILITY-LIKE PROTEIN"/>
    <property type="match status" value="1"/>
</dbReference>
<dbReference type="GO" id="GO:2000402">
    <property type="term" value="P:negative regulation of lymphocyte migration"/>
    <property type="evidence" value="ECO:0007669"/>
    <property type="project" value="Ensembl"/>
</dbReference>
<dbReference type="AlphaFoldDB" id="A0A8C2VZA2"/>
<organism evidence="2 3">
    <name type="scientific">Chinchilla lanigera</name>
    <name type="common">Long-tailed chinchilla</name>
    <name type="synonym">Chinchilla villidera</name>
    <dbReference type="NCBI Taxonomy" id="34839"/>
    <lineage>
        <taxon>Eukaryota</taxon>
        <taxon>Metazoa</taxon>
        <taxon>Chordata</taxon>
        <taxon>Craniata</taxon>
        <taxon>Vertebrata</taxon>
        <taxon>Euteleostomi</taxon>
        <taxon>Mammalia</taxon>
        <taxon>Eutheria</taxon>
        <taxon>Euarchontoglires</taxon>
        <taxon>Glires</taxon>
        <taxon>Rodentia</taxon>
        <taxon>Hystricomorpha</taxon>
        <taxon>Chinchillidae</taxon>
        <taxon>Chinchilla</taxon>
    </lineage>
</organism>
<proteinExistence type="predicted"/>
<accession>A0A8C2VZA2</accession>
<dbReference type="Pfam" id="PF15666">
    <property type="entry name" value="HGAL"/>
    <property type="match status" value="1"/>
</dbReference>
<evidence type="ECO:0000256" key="1">
    <source>
        <dbReference type="SAM" id="MobiDB-lite"/>
    </source>
</evidence>
<dbReference type="GO" id="GO:0019901">
    <property type="term" value="F:protein kinase binding"/>
    <property type="evidence" value="ECO:0007669"/>
    <property type="project" value="Ensembl"/>
</dbReference>
<dbReference type="Proteomes" id="UP000694398">
    <property type="component" value="Unassembled WGS sequence"/>
</dbReference>
<keyword evidence="3" id="KW-1185">Reference proteome</keyword>
<feature type="region of interest" description="Disordered" evidence="1">
    <location>
        <begin position="135"/>
        <end position="160"/>
    </location>
</feature>
<dbReference type="OMA" id="RCWDCHI"/>
<dbReference type="GeneTree" id="ENSGT00940000158134"/>
<feature type="compositionally biased region" description="Polar residues" evidence="1">
    <location>
        <begin position="135"/>
        <end position="144"/>
    </location>
</feature>
<dbReference type="GO" id="GO:0050855">
    <property type="term" value="P:regulation of B cell receptor signaling pathway"/>
    <property type="evidence" value="ECO:0007669"/>
    <property type="project" value="Ensembl"/>
</dbReference>
<sequence length="160" mass="18573">MGNFLQRENRCWDHHIVERCFCFPWKRIRRFKTSQDSQKENKGTTSSPNKDNGNKTYMDEVCYILINHTALGRNPSGNSAEEAVIGELYENVSYKANRPRESVARTETEYSLLRVPSTPRHPPCPEHEYELLMPSRTSPSSLQQPRPRVAPFETQFSVLQ</sequence>
<evidence type="ECO:0000313" key="2">
    <source>
        <dbReference type="Ensembl" id="ENSCLAP00000022856.1"/>
    </source>
</evidence>
<reference evidence="2" key="1">
    <citation type="submission" date="2025-08" db="UniProtKB">
        <authorList>
            <consortium name="Ensembl"/>
        </authorList>
    </citation>
    <scope>IDENTIFICATION</scope>
</reference>
<gene>
    <name evidence="2" type="primary">GCSAM</name>
</gene>
<reference evidence="2" key="2">
    <citation type="submission" date="2025-09" db="UniProtKB">
        <authorList>
            <consortium name="Ensembl"/>
        </authorList>
    </citation>
    <scope>IDENTIFICATION</scope>
</reference>